<dbReference type="GO" id="GO:0003700">
    <property type="term" value="F:DNA-binding transcription factor activity"/>
    <property type="evidence" value="ECO:0007669"/>
    <property type="project" value="InterPro"/>
</dbReference>
<evidence type="ECO:0000256" key="3">
    <source>
        <dbReference type="ARBA" id="ARBA00023163"/>
    </source>
</evidence>
<dbReference type="InterPro" id="IPR050204">
    <property type="entry name" value="AraC_XylS_family_regulators"/>
</dbReference>
<sequence>MMILLAPPTCHTPSEFTFSALKYTFAAMNASNPDTFDLLILVTPHFNLATTTAFLDPFRVANYLTGNSSFRWQLVSSTGDETPTSNGLSISTNSIATTLSSKPDLVLVSSSWVPETHHTVEVTKALVRWSRDGAKLGALDTGTFILARAGLLSNRRATVHYEHIDALIELFPDVTVTEDLFVVDDNRLTCCGGLASVDLALHILRDIGGEGLANATARYLFHHHVRGPETSQNPNSLEPFGQITPSVVRRAIDLMEANLEDPPSIPNICAQLKVSQRHLGRLFKQYVRKSPVLYFRDIRLDRARGLVTQTEMKLSEVAVASGFASQVHFSRAYRGRFGLPPKQDRIEGRVPFEFRAWPMHSPKNA</sequence>
<evidence type="ECO:0000256" key="1">
    <source>
        <dbReference type="ARBA" id="ARBA00023015"/>
    </source>
</evidence>
<dbReference type="InterPro" id="IPR009057">
    <property type="entry name" value="Homeodomain-like_sf"/>
</dbReference>
<accession>A0A9Y2KYY2</accession>
<organism evidence="5 6">
    <name type="scientific">Parasedimentitalea psychrophila</name>
    <dbReference type="NCBI Taxonomy" id="2997337"/>
    <lineage>
        <taxon>Bacteria</taxon>
        <taxon>Pseudomonadati</taxon>
        <taxon>Pseudomonadota</taxon>
        <taxon>Alphaproteobacteria</taxon>
        <taxon>Rhodobacterales</taxon>
        <taxon>Paracoccaceae</taxon>
        <taxon>Parasedimentitalea</taxon>
    </lineage>
</organism>
<keyword evidence="3" id="KW-0804">Transcription</keyword>
<dbReference type="RefSeq" id="WP_270920578.1">
    <property type="nucleotide sequence ID" value="NZ_CP127247.1"/>
</dbReference>
<dbReference type="Pfam" id="PF01965">
    <property type="entry name" value="DJ-1_PfpI"/>
    <property type="match status" value="1"/>
</dbReference>
<dbReference type="Gene3D" id="1.10.10.60">
    <property type="entry name" value="Homeodomain-like"/>
    <property type="match status" value="1"/>
</dbReference>
<evidence type="ECO:0000313" key="5">
    <source>
        <dbReference type="EMBL" id="WIY25014.1"/>
    </source>
</evidence>
<protein>
    <submittedName>
        <fullName evidence="5">GlxA family transcriptional regulator</fullName>
    </submittedName>
</protein>
<dbReference type="InterPro" id="IPR002818">
    <property type="entry name" value="DJ-1/PfpI"/>
</dbReference>
<evidence type="ECO:0000259" key="4">
    <source>
        <dbReference type="PROSITE" id="PS01124"/>
    </source>
</evidence>
<name>A0A9Y2KYY2_9RHOB</name>
<evidence type="ECO:0000256" key="2">
    <source>
        <dbReference type="ARBA" id="ARBA00023125"/>
    </source>
</evidence>
<dbReference type="Gene3D" id="3.40.50.880">
    <property type="match status" value="1"/>
</dbReference>
<dbReference type="Proteomes" id="UP001238334">
    <property type="component" value="Chromosome"/>
</dbReference>
<dbReference type="SUPFAM" id="SSF52317">
    <property type="entry name" value="Class I glutamine amidotransferase-like"/>
    <property type="match status" value="1"/>
</dbReference>
<feature type="domain" description="HTH araC/xylS-type" evidence="4">
    <location>
        <begin position="249"/>
        <end position="347"/>
    </location>
</feature>
<evidence type="ECO:0000313" key="6">
    <source>
        <dbReference type="Proteomes" id="UP001238334"/>
    </source>
</evidence>
<keyword evidence="2" id="KW-0238">DNA-binding</keyword>
<dbReference type="PROSITE" id="PS01124">
    <property type="entry name" value="HTH_ARAC_FAMILY_2"/>
    <property type="match status" value="1"/>
</dbReference>
<dbReference type="SMART" id="SM00342">
    <property type="entry name" value="HTH_ARAC"/>
    <property type="match status" value="1"/>
</dbReference>
<dbReference type="KEGG" id="ppso:QPJ95_21415"/>
<reference evidence="5 6" key="1">
    <citation type="submission" date="2023-06" db="EMBL/GenBank/DDBJ databases">
        <title>Parasedimentitalea psychrophila sp. nov., a psychrophilic bacterium isolated from deep-sea sediment.</title>
        <authorList>
            <person name="Li A."/>
        </authorList>
    </citation>
    <scope>NUCLEOTIDE SEQUENCE [LARGE SCALE GENOMIC DNA]</scope>
    <source>
        <strain evidence="5 6">QS115</strain>
    </source>
</reference>
<keyword evidence="1" id="KW-0805">Transcription regulation</keyword>
<dbReference type="CDD" id="cd03136">
    <property type="entry name" value="GATase1_AraC_ArgR_like"/>
    <property type="match status" value="1"/>
</dbReference>
<dbReference type="InterPro" id="IPR029062">
    <property type="entry name" value="Class_I_gatase-like"/>
</dbReference>
<proteinExistence type="predicted"/>
<dbReference type="InterPro" id="IPR018060">
    <property type="entry name" value="HTH_AraC"/>
</dbReference>
<dbReference type="EMBL" id="CP127247">
    <property type="protein sequence ID" value="WIY25014.1"/>
    <property type="molecule type" value="Genomic_DNA"/>
</dbReference>
<dbReference type="SUPFAM" id="SSF46689">
    <property type="entry name" value="Homeodomain-like"/>
    <property type="match status" value="2"/>
</dbReference>
<gene>
    <name evidence="5" type="ORF">QPJ95_21415</name>
</gene>
<dbReference type="AlphaFoldDB" id="A0A9Y2KYY2"/>
<dbReference type="PANTHER" id="PTHR46796:SF6">
    <property type="entry name" value="ARAC SUBFAMILY"/>
    <property type="match status" value="1"/>
</dbReference>
<dbReference type="PANTHER" id="PTHR46796">
    <property type="entry name" value="HTH-TYPE TRANSCRIPTIONAL ACTIVATOR RHAS-RELATED"/>
    <property type="match status" value="1"/>
</dbReference>
<keyword evidence="6" id="KW-1185">Reference proteome</keyword>
<dbReference type="Pfam" id="PF12833">
    <property type="entry name" value="HTH_18"/>
    <property type="match status" value="1"/>
</dbReference>
<dbReference type="GO" id="GO:0043565">
    <property type="term" value="F:sequence-specific DNA binding"/>
    <property type="evidence" value="ECO:0007669"/>
    <property type="project" value="InterPro"/>
</dbReference>